<evidence type="ECO:0000313" key="2">
    <source>
        <dbReference type="EMBL" id="SHE89959.1"/>
    </source>
</evidence>
<organism evidence="2 3">
    <name type="scientific">Modicisalibacter ilicicola DSM 19980</name>
    <dbReference type="NCBI Taxonomy" id="1121942"/>
    <lineage>
        <taxon>Bacteria</taxon>
        <taxon>Pseudomonadati</taxon>
        <taxon>Pseudomonadota</taxon>
        <taxon>Gammaproteobacteria</taxon>
        <taxon>Oceanospirillales</taxon>
        <taxon>Halomonadaceae</taxon>
        <taxon>Modicisalibacter</taxon>
    </lineage>
</organism>
<name>A0A1M4X8X9_9GAMM</name>
<keyword evidence="1" id="KW-0812">Transmembrane</keyword>
<keyword evidence="1" id="KW-0472">Membrane</keyword>
<dbReference type="STRING" id="1121942.SAMN02745148_01377"/>
<dbReference type="RefSeq" id="WP_072821100.1">
    <property type="nucleotide sequence ID" value="NZ_FQUJ01000005.1"/>
</dbReference>
<dbReference type="Proteomes" id="UP000184346">
    <property type="component" value="Unassembled WGS sequence"/>
</dbReference>
<keyword evidence="1" id="KW-1133">Transmembrane helix</keyword>
<gene>
    <name evidence="2" type="ORF">SAMN02745148_01377</name>
</gene>
<keyword evidence="3" id="KW-1185">Reference proteome</keyword>
<evidence type="ECO:0000256" key="1">
    <source>
        <dbReference type="SAM" id="Phobius"/>
    </source>
</evidence>
<proteinExistence type="predicted"/>
<reference evidence="2 3" key="1">
    <citation type="submission" date="2016-11" db="EMBL/GenBank/DDBJ databases">
        <authorList>
            <person name="Jaros S."/>
            <person name="Januszkiewicz K."/>
            <person name="Wedrychowicz H."/>
        </authorList>
    </citation>
    <scope>NUCLEOTIDE SEQUENCE [LARGE SCALE GENOMIC DNA]</scope>
    <source>
        <strain evidence="2 3">DSM 19980</strain>
    </source>
</reference>
<feature type="transmembrane region" description="Helical" evidence="1">
    <location>
        <begin position="12"/>
        <end position="29"/>
    </location>
</feature>
<evidence type="ECO:0000313" key="3">
    <source>
        <dbReference type="Proteomes" id="UP000184346"/>
    </source>
</evidence>
<feature type="transmembrane region" description="Helical" evidence="1">
    <location>
        <begin position="35"/>
        <end position="57"/>
    </location>
</feature>
<accession>A0A1M4X8X9</accession>
<dbReference type="EMBL" id="FQUJ01000005">
    <property type="protein sequence ID" value="SHE89959.1"/>
    <property type="molecule type" value="Genomic_DNA"/>
</dbReference>
<dbReference type="OrthoDB" id="6182972at2"/>
<feature type="transmembrane region" description="Helical" evidence="1">
    <location>
        <begin position="69"/>
        <end position="90"/>
    </location>
</feature>
<feature type="transmembrane region" description="Helical" evidence="1">
    <location>
        <begin position="96"/>
        <end position="116"/>
    </location>
</feature>
<protein>
    <submittedName>
        <fullName evidence="2">Uncharacterized protein</fullName>
    </submittedName>
</protein>
<sequence>MATPATPERLSVMAGVLVAILATLPRYLVNGHQGRLILILLAFVAVATVAFLSWRMLATEQRRRVPGLLTRLTIMLLLGGVLVALWQLFTSGLNELLLLSHGATLGLLLHALSMGWRQRGAWH</sequence>
<dbReference type="AlphaFoldDB" id="A0A1M4X8X9"/>